<accession>A0A917K007</accession>
<protein>
    <recommendedName>
        <fullName evidence="3">Regulatory protein YycH of two-component signal transduction system YycFG</fullName>
    </recommendedName>
</protein>
<gene>
    <name evidence="1" type="ORF">GCM10010885_01030</name>
</gene>
<organism evidence="1 2">
    <name type="scientific">Alicyclobacillus cellulosilyticus</name>
    <dbReference type="NCBI Taxonomy" id="1003997"/>
    <lineage>
        <taxon>Bacteria</taxon>
        <taxon>Bacillati</taxon>
        <taxon>Bacillota</taxon>
        <taxon>Bacilli</taxon>
        <taxon>Bacillales</taxon>
        <taxon>Alicyclobacillaceae</taxon>
        <taxon>Alicyclobacillus</taxon>
    </lineage>
</organism>
<evidence type="ECO:0000313" key="1">
    <source>
        <dbReference type="EMBL" id="GGI95227.1"/>
    </source>
</evidence>
<proteinExistence type="predicted"/>
<dbReference type="Gene3D" id="3.30.310.160">
    <property type="entry name" value="YycH protein, domain 2"/>
    <property type="match status" value="1"/>
</dbReference>
<comment type="caution">
    <text evidence="1">The sequence shown here is derived from an EMBL/GenBank/DDBJ whole genome shotgun (WGS) entry which is preliminary data.</text>
</comment>
<dbReference type="EMBL" id="BMOY01000001">
    <property type="protein sequence ID" value="GGI95227.1"/>
    <property type="molecule type" value="Genomic_DNA"/>
</dbReference>
<reference evidence="1" key="2">
    <citation type="submission" date="2020-09" db="EMBL/GenBank/DDBJ databases">
        <authorList>
            <person name="Sun Q."/>
            <person name="Ohkuma M."/>
        </authorList>
    </citation>
    <scope>NUCLEOTIDE SEQUENCE</scope>
    <source>
        <strain evidence="1">JCM 18487</strain>
    </source>
</reference>
<evidence type="ECO:0008006" key="3">
    <source>
        <dbReference type="Google" id="ProtNLM"/>
    </source>
</evidence>
<sequence length="428" mass="47013">MTRAGWKTLLLALLVGVSLVESFWLWRGLWQNSTEVGIGQAPLLPAAAQPDARTVTRPVEIRVKYAGTGRPSVLLPGDPAYQDWLTRLARLSLRNLHPVANAPDDGTTVVFQFGTTLDHPTLSRWVPALRNTPLAVAAETVTLYLPIGSDTVYLALASRSGDYVAETDLPPNLFANAIRSTVWSARFVSWNGSDGWVPLKPMEVAASTWRTDRAGLMPLVRSFFVNPAALTRIPENTATWVWTDGSRVVRWDEAQDALTYEDPNQTAPLRRRLPALQLALGFVRTHGGVPADTVVEEEDDSIFADALQAFTFVPYDQGLPILSDGTAYEADVSHGTVVRFTRPLRERVRRTRVWQVAVLSGSQMWKALQRIEPAISPGDVTVVFGYAVRPHGADAVDLLPAYFISESGIVMWVLDARTGSVMEGMTAP</sequence>
<evidence type="ECO:0000313" key="2">
    <source>
        <dbReference type="Proteomes" id="UP000637695"/>
    </source>
</evidence>
<name>A0A917K007_9BACL</name>
<dbReference type="AlphaFoldDB" id="A0A917K007"/>
<dbReference type="InterPro" id="IPR042274">
    <property type="entry name" value="YycH/YycI_2"/>
</dbReference>
<dbReference type="RefSeq" id="WP_188880505.1">
    <property type="nucleotide sequence ID" value="NZ_BMOY01000001.1"/>
</dbReference>
<reference evidence="1" key="1">
    <citation type="journal article" date="2014" name="Int. J. Syst. Evol. Microbiol.">
        <title>Complete genome sequence of Corynebacterium casei LMG S-19264T (=DSM 44701T), isolated from a smear-ripened cheese.</title>
        <authorList>
            <consortium name="US DOE Joint Genome Institute (JGI-PGF)"/>
            <person name="Walter F."/>
            <person name="Albersmeier A."/>
            <person name="Kalinowski J."/>
            <person name="Ruckert C."/>
        </authorList>
    </citation>
    <scope>NUCLEOTIDE SEQUENCE</scope>
    <source>
        <strain evidence="1">JCM 18487</strain>
    </source>
</reference>
<keyword evidence="2" id="KW-1185">Reference proteome</keyword>
<dbReference type="Proteomes" id="UP000637695">
    <property type="component" value="Unassembled WGS sequence"/>
</dbReference>